<keyword evidence="1" id="KW-0812">Transmembrane</keyword>
<keyword evidence="1" id="KW-0472">Membrane</keyword>
<keyword evidence="3" id="KW-1185">Reference proteome</keyword>
<protein>
    <recommendedName>
        <fullName evidence="4">DUF2489 domain-containing protein</fullName>
    </recommendedName>
</protein>
<sequence length="148" mass="17163">MNTNDDKNVSIKQQVKNNLIAIVSIVIAITSLAYNTWRNEQTEFNRNVRTSSFQILMSLAELQLLVDTAFYNENGKNVDPIKGWRHILYIQDLSPTVSIEVKANADDLHNTWSEHWQLMAEQETSNKQINYAIEKNRQLVLMTLQELK</sequence>
<evidence type="ECO:0000313" key="2">
    <source>
        <dbReference type="EMBL" id="WNC69493.1"/>
    </source>
</evidence>
<dbReference type="Proteomes" id="UP001248581">
    <property type="component" value="Chromosome"/>
</dbReference>
<gene>
    <name evidence="2" type="ORF">RI845_04935</name>
</gene>
<feature type="transmembrane region" description="Helical" evidence="1">
    <location>
        <begin position="20"/>
        <end position="37"/>
    </location>
</feature>
<reference evidence="3" key="1">
    <citation type="submission" date="2023-09" db="EMBL/GenBank/DDBJ databases">
        <authorList>
            <person name="Li S."/>
            <person name="Li X."/>
            <person name="Zhang C."/>
            <person name="Zhao Z."/>
        </authorList>
    </citation>
    <scope>NUCLEOTIDE SEQUENCE [LARGE SCALE GENOMIC DNA]</scope>
    <source>
        <strain evidence="3">SQ345</strain>
    </source>
</reference>
<keyword evidence="1" id="KW-1133">Transmembrane helix</keyword>
<evidence type="ECO:0000313" key="3">
    <source>
        <dbReference type="Proteomes" id="UP001248581"/>
    </source>
</evidence>
<dbReference type="EMBL" id="CP134146">
    <property type="protein sequence ID" value="WNC69493.1"/>
    <property type="molecule type" value="Genomic_DNA"/>
</dbReference>
<accession>A0ABY9TMD9</accession>
<proteinExistence type="predicted"/>
<evidence type="ECO:0000256" key="1">
    <source>
        <dbReference type="SAM" id="Phobius"/>
    </source>
</evidence>
<organism evidence="2 3">
    <name type="scientific">Thalassotalea nanhaiensis</name>
    <dbReference type="NCBI Taxonomy" id="3065648"/>
    <lineage>
        <taxon>Bacteria</taxon>
        <taxon>Pseudomonadati</taxon>
        <taxon>Pseudomonadota</taxon>
        <taxon>Gammaproteobacteria</taxon>
        <taxon>Alteromonadales</taxon>
        <taxon>Colwelliaceae</taxon>
        <taxon>Thalassotalea</taxon>
    </lineage>
</organism>
<dbReference type="RefSeq" id="WP_348388635.1">
    <property type="nucleotide sequence ID" value="NZ_CP134146.1"/>
</dbReference>
<name>A0ABY9TMD9_9GAMM</name>
<evidence type="ECO:0008006" key="4">
    <source>
        <dbReference type="Google" id="ProtNLM"/>
    </source>
</evidence>